<reference evidence="1" key="1">
    <citation type="journal article" date="2017" name="J. Phycol.">
        <title>Analysis of chloroplast genomes and a supermatrix inform reclassification of the Rhodomelaceae (Rhodophyta).</title>
        <authorList>
            <person name="Diaz-Tapia P."/>
            <person name="Maggs C.A."/>
            <person name="West J.A."/>
            <person name="Verbruggen H."/>
        </authorList>
    </citation>
    <scope>NUCLEOTIDE SEQUENCE</scope>
    <source>
        <strain evidence="1">PD1561</strain>
    </source>
</reference>
<evidence type="ECO:0000313" key="1">
    <source>
        <dbReference type="EMBL" id="ARW68126.1"/>
    </source>
</evidence>
<dbReference type="EMBL" id="MF101450">
    <property type="protein sequence ID" value="ARW68126.1"/>
    <property type="molecule type" value="Genomic_DNA"/>
</dbReference>
<keyword evidence="1" id="KW-0150">Chloroplast</keyword>
<accession>A0A1Z1MQA5</accession>
<geneLocation type="chloroplast" evidence="1"/>
<keyword evidence="1" id="KW-0934">Plastid</keyword>
<dbReference type="GeneID" id="33361558"/>
<dbReference type="AlphaFoldDB" id="A0A1Z1MQA5"/>
<gene>
    <name evidence="1" type="primary">orf102</name>
</gene>
<name>A0A1Z1MQA5_9FLOR</name>
<sequence>MTFSKSKVVYQYDLEVKNLFTGLATHGASNYQMYLGDKIIRTKMRSYKNKEYPDFDVDKKEVTSNYSRTVEWLNSIYKSPNSVKREEPILTSNEVCKITISL</sequence>
<proteinExistence type="predicted"/>
<dbReference type="RefSeq" id="YP_009398803.1">
    <property type="nucleotide sequence ID" value="NC_035294.1"/>
</dbReference>
<organism evidence="1">
    <name type="scientific">Cliftonaea pectinata</name>
    <dbReference type="NCBI Taxonomy" id="2007206"/>
    <lineage>
        <taxon>Eukaryota</taxon>
        <taxon>Rhodophyta</taxon>
        <taxon>Florideophyceae</taxon>
        <taxon>Rhodymeniophycidae</taxon>
        <taxon>Ceramiales</taxon>
        <taxon>Rhodomelaceae</taxon>
        <taxon>Polyzonieae</taxon>
        <taxon>Cliftonaea</taxon>
    </lineage>
</organism>
<protein>
    <submittedName>
        <fullName evidence="1">Uncharacterized protein</fullName>
    </submittedName>
</protein>